<comment type="caution">
    <text evidence="1">The sequence shown here is derived from an EMBL/GenBank/DDBJ whole genome shotgun (WGS) entry which is preliminary data.</text>
</comment>
<organism evidence="1 2">
    <name type="scientific">Brassica cretica</name>
    <name type="common">Mustard</name>
    <dbReference type="NCBI Taxonomy" id="69181"/>
    <lineage>
        <taxon>Eukaryota</taxon>
        <taxon>Viridiplantae</taxon>
        <taxon>Streptophyta</taxon>
        <taxon>Embryophyta</taxon>
        <taxon>Tracheophyta</taxon>
        <taxon>Spermatophyta</taxon>
        <taxon>Magnoliopsida</taxon>
        <taxon>eudicotyledons</taxon>
        <taxon>Gunneridae</taxon>
        <taxon>Pentapetalae</taxon>
        <taxon>rosids</taxon>
        <taxon>malvids</taxon>
        <taxon>Brassicales</taxon>
        <taxon>Brassicaceae</taxon>
        <taxon>Brassiceae</taxon>
        <taxon>Brassica</taxon>
    </lineage>
</organism>
<name>A0ABQ7D184_BRACR</name>
<evidence type="ECO:0000313" key="1">
    <source>
        <dbReference type="EMBL" id="KAF3566168.1"/>
    </source>
</evidence>
<keyword evidence="2" id="KW-1185">Reference proteome</keyword>
<proteinExistence type="predicted"/>
<accession>A0ABQ7D184</accession>
<sequence>MYQEVRCCEFDSIEIRSVEDEMANLGRSFVSCAAIHSRAAVTVRIATSSAVELLPSKMSWFREIQICQQP</sequence>
<dbReference type="EMBL" id="QGKV02000759">
    <property type="protein sequence ID" value="KAF3566168.1"/>
    <property type="molecule type" value="Genomic_DNA"/>
</dbReference>
<reference evidence="1 2" key="1">
    <citation type="journal article" date="2020" name="BMC Genomics">
        <title>Intraspecific diversification of the crop wild relative Brassica cretica Lam. using demographic model selection.</title>
        <authorList>
            <person name="Kioukis A."/>
            <person name="Michalopoulou V.A."/>
            <person name="Briers L."/>
            <person name="Pirintsos S."/>
            <person name="Studholme D.J."/>
            <person name="Pavlidis P."/>
            <person name="Sarris P.F."/>
        </authorList>
    </citation>
    <scope>NUCLEOTIDE SEQUENCE [LARGE SCALE GENOMIC DNA]</scope>
    <source>
        <strain evidence="2">cv. PFS-1207/04</strain>
    </source>
</reference>
<gene>
    <name evidence="1" type="ORF">DY000_02017825</name>
</gene>
<evidence type="ECO:0000313" key="2">
    <source>
        <dbReference type="Proteomes" id="UP000266723"/>
    </source>
</evidence>
<dbReference type="Proteomes" id="UP000266723">
    <property type="component" value="Unassembled WGS sequence"/>
</dbReference>
<protein>
    <submittedName>
        <fullName evidence="1">Uncharacterized protein</fullName>
    </submittedName>
</protein>